<gene>
    <name evidence="2" type="ORF">POVCU1_066280</name>
    <name evidence="1" type="ORF">POVCU2_0100230</name>
</gene>
<protein>
    <submittedName>
        <fullName evidence="1">PIR Superfamily Protein</fullName>
    </submittedName>
</protein>
<accession>A0A1A8WVR7</accession>
<proteinExistence type="predicted"/>
<reference evidence="1" key="2">
    <citation type="submission" date="2016-05" db="EMBL/GenBank/DDBJ databases">
        <authorList>
            <person name="Lavstsen T."/>
            <person name="Jespersen J.S."/>
        </authorList>
    </citation>
    <scope>NUCLEOTIDE SEQUENCE [LARGE SCALE GENOMIC DNA]</scope>
</reference>
<dbReference type="EMBL" id="FLQV01002445">
    <property type="protein sequence ID" value="SBT01351.1"/>
    <property type="molecule type" value="Genomic_DNA"/>
</dbReference>
<dbReference type="EMBL" id="FLQU01002223">
    <property type="protein sequence ID" value="SBS95964.1"/>
    <property type="molecule type" value="Genomic_DNA"/>
</dbReference>
<dbReference type="Proteomes" id="UP000078546">
    <property type="component" value="Unassembled WGS sequence"/>
</dbReference>
<name>A0A1A8WVR7_PLAOA</name>
<dbReference type="Proteomes" id="UP000078560">
    <property type="component" value="Unassembled WGS sequence"/>
</dbReference>
<evidence type="ECO:0000313" key="1">
    <source>
        <dbReference type="EMBL" id="SBS95964.1"/>
    </source>
</evidence>
<organism evidence="1 4">
    <name type="scientific">Plasmodium ovale curtisi</name>
    <dbReference type="NCBI Taxonomy" id="864141"/>
    <lineage>
        <taxon>Eukaryota</taxon>
        <taxon>Sar</taxon>
        <taxon>Alveolata</taxon>
        <taxon>Apicomplexa</taxon>
        <taxon>Aconoidasida</taxon>
        <taxon>Haemosporida</taxon>
        <taxon>Plasmodiidae</taxon>
        <taxon>Plasmodium</taxon>
        <taxon>Plasmodium (Plasmodium)</taxon>
    </lineage>
</organism>
<evidence type="ECO:0000313" key="2">
    <source>
        <dbReference type="EMBL" id="SBT01351.1"/>
    </source>
</evidence>
<reference evidence="3 4" key="1">
    <citation type="submission" date="2016-05" db="EMBL/GenBank/DDBJ databases">
        <authorList>
            <person name="Naeem Raeece"/>
        </authorList>
    </citation>
    <scope>NUCLEOTIDE SEQUENCE [LARGE SCALE GENOMIC DNA]</scope>
</reference>
<evidence type="ECO:0000313" key="4">
    <source>
        <dbReference type="Proteomes" id="UP000078560"/>
    </source>
</evidence>
<dbReference type="AlphaFoldDB" id="A0A1A8WVR7"/>
<sequence>MYKRCNGQLGQDLNKIKNNIWAYLEYKETSQQLFPHIIQSLAPQNLRNDAPSLFTPLGSWFNRTILNREDIIYTYGEESCQDFFDNNAYFDSYLPNNWRINLAYNAA</sequence>
<evidence type="ECO:0000313" key="3">
    <source>
        <dbReference type="Proteomes" id="UP000078546"/>
    </source>
</evidence>